<reference evidence="3" key="1">
    <citation type="submission" date="2025-08" db="UniProtKB">
        <authorList>
            <consortium name="RefSeq"/>
        </authorList>
    </citation>
    <scope>IDENTIFICATION</scope>
    <source>
        <tissue evidence="3">Whole organism</tissue>
    </source>
</reference>
<gene>
    <name evidence="3" type="primary">LOC108672314</name>
</gene>
<evidence type="ECO:0000256" key="1">
    <source>
        <dbReference type="SAM" id="SignalP"/>
    </source>
</evidence>
<protein>
    <submittedName>
        <fullName evidence="3">Uncharacterized protein LOC108672314</fullName>
    </submittedName>
</protein>
<keyword evidence="1" id="KW-0732">Signal</keyword>
<feature type="chain" id="PRO_5034697511" evidence="1">
    <location>
        <begin position="23"/>
        <end position="109"/>
    </location>
</feature>
<dbReference type="GeneID" id="108672314"/>
<sequence>MTTMLAVIVAVVALLGVSTGLAMPEMKSALVPQPQPLDDSRADVKFVEVSQCPLVTGIQLDVIKPCIARSSGLCMDDTDCDGEKVCCPADDCGNKQCVKKNKWTPPSLG</sequence>
<name>A0A8B7NP21_HYAAZ</name>
<dbReference type="RefSeq" id="XP_018015443.1">
    <property type="nucleotide sequence ID" value="XM_018159954.2"/>
</dbReference>
<accession>A0A8B7NP21</accession>
<evidence type="ECO:0000313" key="2">
    <source>
        <dbReference type="Proteomes" id="UP000694843"/>
    </source>
</evidence>
<dbReference type="AlphaFoldDB" id="A0A8B7NP21"/>
<dbReference type="KEGG" id="hazt:108672314"/>
<evidence type="ECO:0000313" key="3">
    <source>
        <dbReference type="RefSeq" id="XP_018015443.1"/>
    </source>
</evidence>
<dbReference type="Proteomes" id="UP000694843">
    <property type="component" value="Unplaced"/>
</dbReference>
<organism evidence="2 3">
    <name type="scientific">Hyalella azteca</name>
    <name type="common">Amphipod</name>
    <dbReference type="NCBI Taxonomy" id="294128"/>
    <lineage>
        <taxon>Eukaryota</taxon>
        <taxon>Metazoa</taxon>
        <taxon>Ecdysozoa</taxon>
        <taxon>Arthropoda</taxon>
        <taxon>Crustacea</taxon>
        <taxon>Multicrustacea</taxon>
        <taxon>Malacostraca</taxon>
        <taxon>Eumalacostraca</taxon>
        <taxon>Peracarida</taxon>
        <taxon>Amphipoda</taxon>
        <taxon>Senticaudata</taxon>
        <taxon>Talitrida</taxon>
        <taxon>Talitroidea</taxon>
        <taxon>Hyalellidae</taxon>
        <taxon>Hyalella</taxon>
    </lineage>
</organism>
<proteinExistence type="predicted"/>
<keyword evidence="2" id="KW-1185">Reference proteome</keyword>
<feature type="signal peptide" evidence="1">
    <location>
        <begin position="1"/>
        <end position="22"/>
    </location>
</feature>